<reference evidence="5 6" key="1">
    <citation type="submission" date="2013-08" db="EMBL/GenBank/DDBJ databases">
        <authorList>
            <person name="Huang J."/>
            <person name="Wang G."/>
        </authorList>
    </citation>
    <scope>NUCLEOTIDE SEQUENCE [LARGE SCALE GENOMIC DNA]</scope>
    <source>
        <strain evidence="5 6">JSM 072002</strain>
    </source>
</reference>
<dbReference type="Proteomes" id="UP000030401">
    <property type="component" value="Unassembled WGS sequence"/>
</dbReference>
<evidence type="ECO:0000256" key="3">
    <source>
        <dbReference type="ARBA" id="ARBA00022840"/>
    </source>
</evidence>
<protein>
    <submittedName>
        <fullName evidence="5">Bacteriocin ABC transporter ATP-binding protein</fullName>
    </submittedName>
</protein>
<dbReference type="STRING" id="1385512.N784_15410"/>
<dbReference type="PROSITE" id="PS50893">
    <property type="entry name" value="ABC_TRANSPORTER_2"/>
    <property type="match status" value="1"/>
</dbReference>
<dbReference type="Pfam" id="PF00005">
    <property type="entry name" value="ABC_tran"/>
    <property type="match status" value="1"/>
</dbReference>
<gene>
    <name evidence="5" type="ORF">N784_15410</name>
</gene>
<keyword evidence="6" id="KW-1185">Reference proteome</keyword>
<dbReference type="InterPro" id="IPR003439">
    <property type="entry name" value="ABC_transporter-like_ATP-bd"/>
</dbReference>
<dbReference type="EMBL" id="AVPG01000007">
    <property type="protein sequence ID" value="KGX87307.1"/>
    <property type="molecule type" value="Genomic_DNA"/>
</dbReference>
<evidence type="ECO:0000256" key="2">
    <source>
        <dbReference type="ARBA" id="ARBA00022741"/>
    </source>
</evidence>
<name>A0A0A5HUJ2_9BACI</name>
<dbReference type="PANTHER" id="PTHR42781:SF9">
    <property type="entry name" value="AMINO ACID ABC TRANSPORTER, ATP-BINDING PROTEIN-RELATED"/>
    <property type="match status" value="1"/>
</dbReference>
<sequence length="205" mass="23304">MIEVKNITKKLGDKSIIKNFDLNIEESDFVAICGESGKGKTTLLNILGLLEKVDSGDVIIDQIKNPNNKEIQHMQRKKFGYLFQNFALIENETVANNLNISLKYQKRVDKKKEISTALKQVGLEGYERKKVFQLSGGEQQRVALARIILKECEVVFADEPTGNLDPKNRDLVFDILKDLNLQGKTIIYVTHDIELARRANKCIKL</sequence>
<dbReference type="InterPro" id="IPR019895">
    <property type="entry name" value="L_ocin_972_ABC"/>
</dbReference>
<evidence type="ECO:0000313" key="5">
    <source>
        <dbReference type="EMBL" id="KGX87307.1"/>
    </source>
</evidence>
<keyword evidence="2" id="KW-0547">Nucleotide-binding</keyword>
<evidence type="ECO:0000259" key="4">
    <source>
        <dbReference type="PROSITE" id="PS50893"/>
    </source>
</evidence>
<dbReference type="SUPFAM" id="SSF52540">
    <property type="entry name" value="P-loop containing nucleoside triphosphate hydrolases"/>
    <property type="match status" value="1"/>
</dbReference>
<dbReference type="PANTHER" id="PTHR42781">
    <property type="entry name" value="SPERMIDINE/PUTRESCINE IMPORT ATP-BINDING PROTEIN POTA"/>
    <property type="match status" value="1"/>
</dbReference>
<dbReference type="Gene3D" id="3.40.50.300">
    <property type="entry name" value="P-loop containing nucleotide triphosphate hydrolases"/>
    <property type="match status" value="1"/>
</dbReference>
<dbReference type="OrthoDB" id="9791546at2"/>
<dbReference type="InterPro" id="IPR027417">
    <property type="entry name" value="P-loop_NTPase"/>
</dbReference>
<dbReference type="RefSeq" id="WP_036833431.1">
    <property type="nucleotide sequence ID" value="NZ_AVPG01000007.1"/>
</dbReference>
<dbReference type="AlphaFoldDB" id="A0A0A5HUJ2"/>
<proteinExistence type="predicted"/>
<evidence type="ECO:0000256" key="1">
    <source>
        <dbReference type="ARBA" id="ARBA00022448"/>
    </source>
</evidence>
<dbReference type="InterPro" id="IPR050093">
    <property type="entry name" value="ABC_SmlMolc_Importer"/>
</dbReference>
<feature type="domain" description="ABC transporter" evidence="4">
    <location>
        <begin position="2"/>
        <end position="205"/>
    </location>
</feature>
<keyword evidence="3 5" id="KW-0067">ATP-binding</keyword>
<dbReference type="InterPro" id="IPR017871">
    <property type="entry name" value="ABC_transporter-like_CS"/>
</dbReference>
<dbReference type="eggNOG" id="COG1136">
    <property type="taxonomic scope" value="Bacteria"/>
</dbReference>
<comment type="caution">
    <text evidence="5">The sequence shown here is derived from an EMBL/GenBank/DDBJ whole genome shotgun (WGS) entry which is preliminary data.</text>
</comment>
<accession>A0A0A5HUJ2</accession>
<dbReference type="SMART" id="SM00382">
    <property type="entry name" value="AAA"/>
    <property type="match status" value="1"/>
</dbReference>
<dbReference type="PROSITE" id="PS00211">
    <property type="entry name" value="ABC_TRANSPORTER_1"/>
    <property type="match status" value="1"/>
</dbReference>
<dbReference type="GO" id="GO:0016887">
    <property type="term" value="F:ATP hydrolysis activity"/>
    <property type="evidence" value="ECO:0007669"/>
    <property type="project" value="InterPro"/>
</dbReference>
<dbReference type="GO" id="GO:0005524">
    <property type="term" value="F:ATP binding"/>
    <property type="evidence" value="ECO:0007669"/>
    <property type="project" value="UniProtKB-KW"/>
</dbReference>
<keyword evidence="1" id="KW-0813">Transport</keyword>
<evidence type="ECO:0000313" key="6">
    <source>
        <dbReference type="Proteomes" id="UP000030401"/>
    </source>
</evidence>
<dbReference type="NCBIfam" id="TIGR03608">
    <property type="entry name" value="L_ocin_972_ABC"/>
    <property type="match status" value="1"/>
</dbReference>
<organism evidence="5 6">
    <name type="scientific">Pontibacillus litoralis JSM 072002</name>
    <dbReference type="NCBI Taxonomy" id="1385512"/>
    <lineage>
        <taxon>Bacteria</taxon>
        <taxon>Bacillati</taxon>
        <taxon>Bacillota</taxon>
        <taxon>Bacilli</taxon>
        <taxon>Bacillales</taxon>
        <taxon>Bacillaceae</taxon>
        <taxon>Pontibacillus</taxon>
    </lineage>
</organism>
<dbReference type="InterPro" id="IPR003593">
    <property type="entry name" value="AAA+_ATPase"/>
</dbReference>